<comment type="caution">
    <text evidence="11">The sequence shown here is derived from an EMBL/GenBank/DDBJ whole genome shotgun (WGS) entry which is preliminary data.</text>
</comment>
<evidence type="ECO:0000256" key="2">
    <source>
        <dbReference type="ARBA" id="ARBA00004115"/>
    </source>
</evidence>
<comment type="subunit">
    <text evidence="10">Component of the oligosaccharyltransferase (OST) complex.</text>
</comment>
<comment type="function">
    <text evidence="1 10">Subunit of the oligosaccharyl transferase (OST) complex that catalyzes the initial transfer of a defined glycan (Glc(3)Man(9)GlcNAc(2) in eukaryotes) from the lipid carrier dolichol-pyrophosphate to an asparagine residue within an Asn-X-Ser/Thr consensus motif in nascent polypeptide chains, the first step in protein N-glycosylation. N-glycosylation occurs cotranslationally and the complex associates with the Sec61 complex at the channel-forming translocon complex that mediates protein translocation across the endoplasmic reticulum (ER). All subunits are required for a maximal enzyme activity.</text>
</comment>
<proteinExistence type="inferred from homology"/>
<name>A0A9W7XG09_9FUNG</name>
<dbReference type="GO" id="GO:0008250">
    <property type="term" value="C:oligosaccharyltransferase complex"/>
    <property type="evidence" value="ECO:0007669"/>
    <property type="project" value="UniProtKB-UniRule"/>
</dbReference>
<evidence type="ECO:0000313" key="11">
    <source>
        <dbReference type="EMBL" id="KAJ1643741.1"/>
    </source>
</evidence>
<dbReference type="AlphaFoldDB" id="A0A9W7XG09"/>
<keyword evidence="7 10" id="KW-0256">Endoplasmic reticulum</keyword>
<sequence>MRLLHLLYMFYLHLLAHGICQAAGLVNSNMIQTVQLDRLPYVTEQLGVVVENTDTAKVHKTYDIRVPPSKHQRMASITVRERKTGKQLRVENPTEGLLYRAVFNRALAPGDKIGLNVEMELLGVVQPKPSVVEQTGDRSWEWRDVVGDQVYETKKFKLVVRLDSDAVVRRVEGPQSSRDKGDVVFGPFTALSNQTGASVSVVFRDNGEQMEATRYRREYFVSHWADDLHVADHLDVRNRGPMLPANGLDKVQQTVTAYMQGRDNLVKSFLAPVPRDAREFYFVDHIGNVSTSALGPATGGSRLLQLKPRFPIPGSWRYAWRHGFSLPLAKYLRRTNDLYALRLPFIGHVTASATLERTIGQKLIDKKNTAVLDYSLQISLPEGAHDVHVHLPFGATYRVERSWYYFDVVGRPLIIVDMKNVPEGLSDAHVVVLYRYNLLDLWIKPAAIAGVFLALFALASLLSRLELGLVSSSSSRATEEKEKKE</sequence>
<dbReference type="InterPro" id="IPR007676">
    <property type="entry name" value="Ribophorin_I"/>
</dbReference>
<comment type="similarity">
    <text evidence="4 10">Belongs to the OST1 family.</text>
</comment>
<dbReference type="PANTHER" id="PTHR21049">
    <property type="entry name" value="RIBOPHORIN I"/>
    <property type="match status" value="1"/>
</dbReference>
<organism evidence="11 12">
    <name type="scientific">Coemansia asiatica</name>
    <dbReference type="NCBI Taxonomy" id="1052880"/>
    <lineage>
        <taxon>Eukaryota</taxon>
        <taxon>Fungi</taxon>
        <taxon>Fungi incertae sedis</taxon>
        <taxon>Zoopagomycota</taxon>
        <taxon>Kickxellomycotina</taxon>
        <taxon>Kickxellomycetes</taxon>
        <taxon>Kickxellales</taxon>
        <taxon>Kickxellaceae</taxon>
        <taxon>Coemansia</taxon>
    </lineage>
</organism>
<feature type="chain" id="PRO_5041019520" description="Dolichyl-diphosphooligosaccharide--protein glycosyltransferase subunit 1" evidence="10">
    <location>
        <begin position="23"/>
        <end position="485"/>
    </location>
</feature>
<evidence type="ECO:0000313" key="12">
    <source>
        <dbReference type="Proteomes" id="UP001145021"/>
    </source>
</evidence>
<protein>
    <recommendedName>
        <fullName evidence="10">Dolichyl-diphosphooligosaccharide--protein glycosyltransferase subunit 1</fullName>
    </recommendedName>
</protein>
<keyword evidence="9" id="KW-0472">Membrane</keyword>
<dbReference type="Proteomes" id="UP001145021">
    <property type="component" value="Unassembled WGS sequence"/>
</dbReference>
<comment type="pathway">
    <text evidence="3 10">Protein modification; protein glycosylation.</text>
</comment>
<dbReference type="Pfam" id="PF04597">
    <property type="entry name" value="Ribophorin_I"/>
    <property type="match status" value="1"/>
</dbReference>
<dbReference type="EMBL" id="JANBOH010000225">
    <property type="protein sequence ID" value="KAJ1643741.1"/>
    <property type="molecule type" value="Genomic_DNA"/>
</dbReference>
<evidence type="ECO:0000256" key="10">
    <source>
        <dbReference type="RuleBase" id="RU361143"/>
    </source>
</evidence>
<keyword evidence="5" id="KW-0812">Transmembrane</keyword>
<evidence type="ECO:0000256" key="7">
    <source>
        <dbReference type="ARBA" id="ARBA00022824"/>
    </source>
</evidence>
<gene>
    <name evidence="11" type="primary">OST1</name>
    <name evidence="11" type="ORF">LPJ64_004520</name>
</gene>
<dbReference type="PANTHER" id="PTHR21049:SF0">
    <property type="entry name" value="DOLICHYL-DIPHOSPHOOLIGOSACCHARIDE--PROTEIN GLYCOSYLTRANSFERASE SUBUNIT 1"/>
    <property type="match status" value="1"/>
</dbReference>
<evidence type="ECO:0000256" key="4">
    <source>
        <dbReference type="ARBA" id="ARBA00008905"/>
    </source>
</evidence>
<evidence type="ECO:0000256" key="3">
    <source>
        <dbReference type="ARBA" id="ARBA00004922"/>
    </source>
</evidence>
<evidence type="ECO:0000256" key="5">
    <source>
        <dbReference type="ARBA" id="ARBA00022692"/>
    </source>
</evidence>
<evidence type="ECO:0000256" key="9">
    <source>
        <dbReference type="ARBA" id="ARBA00023136"/>
    </source>
</evidence>
<feature type="signal peptide" evidence="10">
    <location>
        <begin position="1"/>
        <end position="22"/>
    </location>
</feature>
<reference evidence="11" key="1">
    <citation type="submission" date="2022-07" db="EMBL/GenBank/DDBJ databases">
        <title>Phylogenomic reconstructions and comparative analyses of Kickxellomycotina fungi.</title>
        <authorList>
            <person name="Reynolds N.K."/>
            <person name="Stajich J.E."/>
            <person name="Barry K."/>
            <person name="Grigoriev I.V."/>
            <person name="Crous P."/>
            <person name="Smith M.E."/>
        </authorList>
    </citation>
    <scope>NUCLEOTIDE SEQUENCE</scope>
    <source>
        <strain evidence="11">NBRC 105413</strain>
    </source>
</reference>
<evidence type="ECO:0000256" key="6">
    <source>
        <dbReference type="ARBA" id="ARBA00022729"/>
    </source>
</evidence>
<evidence type="ECO:0000256" key="1">
    <source>
        <dbReference type="ARBA" id="ARBA00002791"/>
    </source>
</evidence>
<comment type="subcellular location">
    <subcellularLocation>
        <location evidence="2 10">Endoplasmic reticulum membrane</location>
        <topology evidence="2 10">Single-pass type I membrane protein</topology>
    </subcellularLocation>
</comment>
<keyword evidence="6 10" id="KW-0732">Signal</keyword>
<keyword evidence="12" id="KW-1185">Reference proteome</keyword>
<evidence type="ECO:0000256" key="8">
    <source>
        <dbReference type="ARBA" id="ARBA00022989"/>
    </source>
</evidence>
<dbReference type="GO" id="GO:0018279">
    <property type="term" value="P:protein N-linked glycosylation via asparagine"/>
    <property type="evidence" value="ECO:0007669"/>
    <property type="project" value="TreeGrafter"/>
</dbReference>
<keyword evidence="8" id="KW-1133">Transmembrane helix</keyword>
<accession>A0A9W7XG09</accession>